<evidence type="ECO:0000313" key="10">
    <source>
        <dbReference type="EMBL" id="VAW06601.1"/>
    </source>
</evidence>
<evidence type="ECO:0000256" key="3">
    <source>
        <dbReference type="ARBA" id="ARBA00022475"/>
    </source>
</evidence>
<keyword evidence="8" id="KW-0472">Membrane</keyword>
<name>A0A3B0SK32_9ZZZZ</name>
<dbReference type="PANTHER" id="PTHR43790">
    <property type="entry name" value="CARBOHYDRATE TRANSPORT ATP-BINDING PROTEIN MG119-RELATED"/>
    <property type="match status" value="1"/>
</dbReference>
<proteinExistence type="predicted"/>
<dbReference type="InterPro" id="IPR003593">
    <property type="entry name" value="AAA+_ATPase"/>
</dbReference>
<dbReference type="Gene3D" id="3.40.50.300">
    <property type="entry name" value="P-loop containing nucleotide triphosphate hydrolases"/>
    <property type="match status" value="2"/>
</dbReference>
<dbReference type="CDD" id="cd03215">
    <property type="entry name" value="ABC_Carb_Monos_II"/>
    <property type="match status" value="1"/>
</dbReference>
<evidence type="ECO:0000259" key="9">
    <source>
        <dbReference type="PROSITE" id="PS50893"/>
    </source>
</evidence>
<keyword evidence="4" id="KW-0677">Repeat</keyword>
<dbReference type="GO" id="GO:0016887">
    <property type="term" value="F:ATP hydrolysis activity"/>
    <property type="evidence" value="ECO:0007669"/>
    <property type="project" value="InterPro"/>
</dbReference>
<dbReference type="GO" id="GO:0005886">
    <property type="term" value="C:plasma membrane"/>
    <property type="evidence" value="ECO:0007669"/>
    <property type="project" value="UniProtKB-SubCell"/>
</dbReference>
<dbReference type="PANTHER" id="PTHR43790:SF4">
    <property type="entry name" value="GUANOSINE IMPORT ATP-BINDING PROTEIN NUPO"/>
    <property type="match status" value="1"/>
</dbReference>
<dbReference type="GO" id="GO:0005524">
    <property type="term" value="F:ATP binding"/>
    <property type="evidence" value="ECO:0007669"/>
    <property type="project" value="UniProtKB-KW"/>
</dbReference>
<keyword evidence="3" id="KW-1003">Cell membrane</keyword>
<keyword evidence="5" id="KW-0547">Nucleotide-binding</keyword>
<feature type="domain" description="ABC transporter" evidence="9">
    <location>
        <begin position="11"/>
        <end position="246"/>
    </location>
</feature>
<comment type="subcellular location">
    <subcellularLocation>
        <location evidence="1">Cell membrane</location>
        <topology evidence="1">Peripheral membrane protein</topology>
    </subcellularLocation>
</comment>
<protein>
    <recommendedName>
        <fullName evidence="9">ABC transporter domain-containing protein</fullName>
    </recommendedName>
</protein>
<keyword evidence="6" id="KW-0067">ATP-binding</keyword>
<dbReference type="CDD" id="cd03216">
    <property type="entry name" value="ABC_Carb_Monos_I"/>
    <property type="match status" value="1"/>
</dbReference>
<dbReference type="InterPro" id="IPR027417">
    <property type="entry name" value="P-loop_NTPase"/>
</dbReference>
<dbReference type="EMBL" id="UOEK01000361">
    <property type="protein sequence ID" value="VAW06601.1"/>
    <property type="molecule type" value="Genomic_DNA"/>
</dbReference>
<dbReference type="PROSITE" id="PS50893">
    <property type="entry name" value="ABC_TRANSPORTER_2"/>
    <property type="match status" value="2"/>
</dbReference>
<dbReference type="InterPro" id="IPR017871">
    <property type="entry name" value="ABC_transporter-like_CS"/>
</dbReference>
<dbReference type="SMART" id="SM00382">
    <property type="entry name" value="AAA"/>
    <property type="match status" value="1"/>
</dbReference>
<dbReference type="AlphaFoldDB" id="A0A3B0SK32"/>
<reference evidence="10" key="1">
    <citation type="submission" date="2018-06" db="EMBL/GenBank/DDBJ databases">
        <authorList>
            <person name="Zhirakovskaya E."/>
        </authorList>
    </citation>
    <scope>NUCLEOTIDE SEQUENCE</scope>
</reference>
<sequence length="510" mass="55127">MGTSNTTKVLLEMRGITKRFPGVIANEDVDFDVRNGEVHTLLGENGAGKSTLMKIVFGLYQADEGEVLLRGEPIDIRSPSEAIAARIGMVHQHFMLVPPLTVAENVALGLSSSRRPFTDLAKVSTRISEISDAHGLAVDPSTEIWRLSVGERQRVEIIKALYRDAELLVLDEPTAVLTPQEVDDLFVILRRMVDDGRGLIFISHKLHEVMALSDRITVLRDGRVAGSTTPAEATRESLARMMVGREVRLTPHKGKVTVGDARLSIRNLTVIGDRGTPAVKNLSLDVLGGEILGIAGVSGNGQREFAEAVAGLRHTEPGGTITMDGADITTSSTRVRRNLGLAYVPEERMRDGVVAEFSVSENLVLVNHGSREFTKRGLLATGAIRRRSTEMVKQFAVKTPTIDTPIASLSGGNIQKVVMARELSASPGVLLACQPTRGVDIGSAEYIHSRLIEQRERGAATLVVSEDLDEILGLADRIAVMYEGEIVAIIDSADAKREEIGLLMAGVLET</sequence>
<dbReference type="InterPro" id="IPR050107">
    <property type="entry name" value="ABC_carbohydrate_import_ATPase"/>
</dbReference>
<dbReference type="InterPro" id="IPR003439">
    <property type="entry name" value="ABC_transporter-like_ATP-bd"/>
</dbReference>
<evidence type="ECO:0000256" key="5">
    <source>
        <dbReference type="ARBA" id="ARBA00022741"/>
    </source>
</evidence>
<evidence type="ECO:0000256" key="2">
    <source>
        <dbReference type="ARBA" id="ARBA00022448"/>
    </source>
</evidence>
<feature type="domain" description="ABC transporter" evidence="9">
    <location>
        <begin position="263"/>
        <end position="508"/>
    </location>
</feature>
<evidence type="ECO:0000256" key="4">
    <source>
        <dbReference type="ARBA" id="ARBA00022737"/>
    </source>
</evidence>
<accession>A0A3B0SK32</accession>
<keyword evidence="7" id="KW-1278">Translocase</keyword>
<evidence type="ECO:0000256" key="6">
    <source>
        <dbReference type="ARBA" id="ARBA00022840"/>
    </source>
</evidence>
<dbReference type="FunFam" id="3.40.50.300:FF:000127">
    <property type="entry name" value="Ribose import ATP-binding protein RbsA"/>
    <property type="match status" value="1"/>
</dbReference>
<organism evidence="10">
    <name type="scientific">hydrothermal vent metagenome</name>
    <dbReference type="NCBI Taxonomy" id="652676"/>
    <lineage>
        <taxon>unclassified sequences</taxon>
        <taxon>metagenomes</taxon>
        <taxon>ecological metagenomes</taxon>
    </lineage>
</organism>
<evidence type="ECO:0000256" key="8">
    <source>
        <dbReference type="ARBA" id="ARBA00023136"/>
    </source>
</evidence>
<keyword evidence="2" id="KW-0813">Transport</keyword>
<dbReference type="PROSITE" id="PS00211">
    <property type="entry name" value="ABC_TRANSPORTER_1"/>
    <property type="match status" value="2"/>
</dbReference>
<dbReference type="Pfam" id="PF00005">
    <property type="entry name" value="ABC_tran"/>
    <property type="match status" value="2"/>
</dbReference>
<evidence type="ECO:0000256" key="1">
    <source>
        <dbReference type="ARBA" id="ARBA00004202"/>
    </source>
</evidence>
<gene>
    <name evidence="10" type="ORF">MNBD_ACTINO02-3316</name>
</gene>
<evidence type="ECO:0000256" key="7">
    <source>
        <dbReference type="ARBA" id="ARBA00022967"/>
    </source>
</evidence>
<dbReference type="SUPFAM" id="SSF52540">
    <property type="entry name" value="P-loop containing nucleoside triphosphate hydrolases"/>
    <property type="match status" value="2"/>
</dbReference>